<sequence>MPNRSREKYVFSKETEPNPISLSCEELFKIALGVARGIDSLHRDCEMQILHFYISILLDEHFTPKPLDFGLAKLCPTENNSVPDDFGRRIGLHGSGVVLK</sequence>
<evidence type="ECO:0000256" key="2">
    <source>
        <dbReference type="ARBA" id="ARBA00022527"/>
    </source>
</evidence>
<name>A0ABD2Y1Q9_9GENT</name>
<dbReference type="Proteomes" id="UP001630127">
    <property type="component" value="Unassembled WGS sequence"/>
</dbReference>
<proteinExistence type="predicted"/>
<evidence type="ECO:0000256" key="4">
    <source>
        <dbReference type="ARBA" id="ARBA00022729"/>
    </source>
</evidence>
<evidence type="ECO:0000313" key="9">
    <source>
        <dbReference type="Proteomes" id="UP001630127"/>
    </source>
</evidence>
<comment type="caution">
    <text evidence="8">The sequence shown here is derived from an EMBL/GenBank/DDBJ whole genome shotgun (WGS) entry which is preliminary data.</text>
</comment>
<accession>A0ABD2Y1Q9</accession>
<comment type="subcellular location">
    <subcellularLocation>
        <location evidence="1">Membrane</location>
        <topology evidence="1">Single-pass type I membrane protein</topology>
    </subcellularLocation>
</comment>
<dbReference type="PANTHER" id="PTHR27009">
    <property type="entry name" value="RUST RESISTANCE KINASE LR10-RELATED"/>
    <property type="match status" value="1"/>
</dbReference>
<reference evidence="8 9" key="1">
    <citation type="submission" date="2024-11" db="EMBL/GenBank/DDBJ databases">
        <title>A near-complete genome assembly of Cinchona calisaya.</title>
        <authorList>
            <person name="Lian D.C."/>
            <person name="Zhao X.W."/>
            <person name="Wei L."/>
        </authorList>
    </citation>
    <scope>NUCLEOTIDE SEQUENCE [LARGE SCALE GENOMIC DNA]</scope>
    <source>
        <tissue evidence="8">Nenye</tissue>
    </source>
</reference>
<evidence type="ECO:0000256" key="5">
    <source>
        <dbReference type="ARBA" id="ARBA00022989"/>
    </source>
</evidence>
<dbReference type="AlphaFoldDB" id="A0ABD2Y1Q9"/>
<keyword evidence="5" id="KW-1133">Transmembrane helix</keyword>
<evidence type="ECO:0000256" key="3">
    <source>
        <dbReference type="ARBA" id="ARBA00022692"/>
    </source>
</evidence>
<keyword evidence="3" id="KW-0812">Transmembrane</keyword>
<evidence type="ECO:0000313" key="8">
    <source>
        <dbReference type="EMBL" id="KAL3499705.1"/>
    </source>
</evidence>
<dbReference type="InterPro" id="IPR045874">
    <property type="entry name" value="LRK10/LRL21-25-like"/>
</dbReference>
<keyword evidence="4" id="KW-0732">Signal</keyword>
<keyword evidence="2" id="KW-0808">Transferase</keyword>
<dbReference type="InterPro" id="IPR011009">
    <property type="entry name" value="Kinase-like_dom_sf"/>
</dbReference>
<dbReference type="SUPFAM" id="SSF56112">
    <property type="entry name" value="Protein kinase-like (PK-like)"/>
    <property type="match status" value="1"/>
</dbReference>
<evidence type="ECO:0000256" key="6">
    <source>
        <dbReference type="ARBA" id="ARBA00023136"/>
    </source>
</evidence>
<dbReference type="EMBL" id="JBJUIK010000016">
    <property type="protein sequence ID" value="KAL3499705.1"/>
    <property type="molecule type" value="Genomic_DNA"/>
</dbReference>
<keyword evidence="2" id="KW-0723">Serine/threonine-protein kinase</keyword>
<keyword evidence="2" id="KW-0418">Kinase</keyword>
<keyword evidence="7" id="KW-0325">Glycoprotein</keyword>
<keyword evidence="6" id="KW-0472">Membrane</keyword>
<dbReference type="Gene3D" id="1.10.510.10">
    <property type="entry name" value="Transferase(Phosphotransferase) domain 1"/>
    <property type="match status" value="1"/>
</dbReference>
<dbReference type="GO" id="GO:0016020">
    <property type="term" value="C:membrane"/>
    <property type="evidence" value="ECO:0007669"/>
    <property type="project" value="UniProtKB-SubCell"/>
</dbReference>
<organism evidence="8 9">
    <name type="scientific">Cinchona calisaya</name>
    <dbReference type="NCBI Taxonomy" id="153742"/>
    <lineage>
        <taxon>Eukaryota</taxon>
        <taxon>Viridiplantae</taxon>
        <taxon>Streptophyta</taxon>
        <taxon>Embryophyta</taxon>
        <taxon>Tracheophyta</taxon>
        <taxon>Spermatophyta</taxon>
        <taxon>Magnoliopsida</taxon>
        <taxon>eudicotyledons</taxon>
        <taxon>Gunneridae</taxon>
        <taxon>Pentapetalae</taxon>
        <taxon>asterids</taxon>
        <taxon>lamiids</taxon>
        <taxon>Gentianales</taxon>
        <taxon>Rubiaceae</taxon>
        <taxon>Cinchonoideae</taxon>
        <taxon>Cinchoneae</taxon>
        <taxon>Cinchona</taxon>
    </lineage>
</organism>
<gene>
    <name evidence="8" type="ORF">ACH5RR_038798</name>
</gene>
<protein>
    <submittedName>
        <fullName evidence="8">Uncharacterized protein</fullName>
    </submittedName>
</protein>
<dbReference type="GO" id="GO:0004674">
    <property type="term" value="F:protein serine/threonine kinase activity"/>
    <property type="evidence" value="ECO:0007669"/>
    <property type="project" value="UniProtKB-KW"/>
</dbReference>
<evidence type="ECO:0000256" key="1">
    <source>
        <dbReference type="ARBA" id="ARBA00004479"/>
    </source>
</evidence>
<evidence type="ECO:0000256" key="7">
    <source>
        <dbReference type="ARBA" id="ARBA00023180"/>
    </source>
</evidence>
<keyword evidence="9" id="KW-1185">Reference proteome</keyword>